<dbReference type="PROSITE" id="PS00018">
    <property type="entry name" value="EF_HAND_1"/>
    <property type="match status" value="1"/>
</dbReference>
<proteinExistence type="predicted"/>
<dbReference type="Proteomes" id="UP000663868">
    <property type="component" value="Unassembled WGS sequence"/>
</dbReference>
<dbReference type="GO" id="GO:0005509">
    <property type="term" value="F:calcium ion binding"/>
    <property type="evidence" value="ECO:0007669"/>
    <property type="project" value="InterPro"/>
</dbReference>
<keyword evidence="1" id="KW-0106">Calcium</keyword>
<dbReference type="Gene3D" id="1.10.238.10">
    <property type="entry name" value="EF-hand"/>
    <property type="match status" value="1"/>
</dbReference>
<dbReference type="InterPro" id="IPR002048">
    <property type="entry name" value="EF_hand_dom"/>
</dbReference>
<name>A0A820CQG2_9BILA</name>
<dbReference type="InterPro" id="IPR011992">
    <property type="entry name" value="EF-hand-dom_pair"/>
</dbReference>
<feature type="non-terminal residue" evidence="3">
    <location>
        <position position="1"/>
    </location>
</feature>
<dbReference type="PROSITE" id="PS50222">
    <property type="entry name" value="EF_HAND_2"/>
    <property type="match status" value="1"/>
</dbReference>
<dbReference type="InterPro" id="IPR018247">
    <property type="entry name" value="EF_Hand_1_Ca_BS"/>
</dbReference>
<dbReference type="AlphaFoldDB" id="A0A820CQG2"/>
<feature type="domain" description="EF-hand" evidence="2">
    <location>
        <begin position="12"/>
        <end position="47"/>
    </location>
</feature>
<evidence type="ECO:0000313" key="4">
    <source>
        <dbReference type="Proteomes" id="UP000663868"/>
    </source>
</evidence>
<accession>A0A820CQG2</accession>
<dbReference type="SUPFAM" id="SSF47473">
    <property type="entry name" value="EF-hand"/>
    <property type="match status" value="1"/>
</dbReference>
<evidence type="ECO:0000313" key="3">
    <source>
        <dbReference type="EMBL" id="CAF4217749.1"/>
    </source>
</evidence>
<comment type="caution">
    <text evidence="3">The sequence shown here is derived from an EMBL/GenBank/DDBJ whole genome shotgun (WGS) entry which is preliminary data.</text>
</comment>
<gene>
    <name evidence="3" type="ORF">KXQ929_LOCUS41022</name>
</gene>
<protein>
    <recommendedName>
        <fullName evidence="2">EF-hand domain-containing protein</fullName>
    </recommendedName>
</protein>
<reference evidence="3" key="1">
    <citation type="submission" date="2021-02" db="EMBL/GenBank/DDBJ databases">
        <authorList>
            <person name="Nowell W R."/>
        </authorList>
    </citation>
    <scope>NUCLEOTIDE SEQUENCE</scope>
</reference>
<evidence type="ECO:0000259" key="2">
    <source>
        <dbReference type="PROSITE" id="PS50222"/>
    </source>
</evidence>
<evidence type="ECO:0000256" key="1">
    <source>
        <dbReference type="ARBA" id="ARBA00022837"/>
    </source>
</evidence>
<organism evidence="3 4">
    <name type="scientific">Adineta steineri</name>
    <dbReference type="NCBI Taxonomy" id="433720"/>
    <lineage>
        <taxon>Eukaryota</taxon>
        <taxon>Metazoa</taxon>
        <taxon>Spiralia</taxon>
        <taxon>Gnathifera</taxon>
        <taxon>Rotifera</taxon>
        <taxon>Eurotatoria</taxon>
        <taxon>Bdelloidea</taxon>
        <taxon>Adinetida</taxon>
        <taxon>Adinetidae</taxon>
        <taxon>Adineta</taxon>
    </lineage>
</organism>
<dbReference type="EMBL" id="CAJOBB010008924">
    <property type="protein sequence ID" value="CAF4217749.1"/>
    <property type="molecule type" value="Genomic_DNA"/>
</dbReference>
<sequence length="54" mass="6109">RAQVKNRKGENNPHSRAKAIITKLDINGDRKLNKEEFVNGCKNDEFIAKLLASD</sequence>